<feature type="binding site" evidence="10">
    <location>
        <position position="407"/>
    </location>
    <ligand>
        <name>Zn(2+)</name>
        <dbReference type="ChEBI" id="CHEBI:29105"/>
    </ligand>
</feature>
<dbReference type="SUPFAM" id="SSF52467">
    <property type="entry name" value="DHS-like NAD/FAD-binding domain"/>
    <property type="match status" value="1"/>
</dbReference>
<dbReference type="GO" id="GO:0070403">
    <property type="term" value="F:NAD+ binding"/>
    <property type="evidence" value="ECO:0007669"/>
    <property type="project" value="InterPro"/>
</dbReference>
<dbReference type="InterPro" id="IPR026591">
    <property type="entry name" value="Sirtuin_cat_small_dom_sf"/>
</dbReference>
<name>A0A1A9WKZ9_9MUSC</name>
<feature type="compositionally biased region" description="Acidic residues" evidence="11">
    <location>
        <begin position="155"/>
        <end position="170"/>
    </location>
</feature>
<evidence type="ECO:0000259" key="12">
    <source>
        <dbReference type="PROSITE" id="PS50305"/>
    </source>
</evidence>
<accession>A0A1A9WKZ9</accession>
<comment type="cofactor">
    <cofactor evidence="1">
        <name>Zn(2+)</name>
        <dbReference type="ChEBI" id="CHEBI:29105"/>
    </cofactor>
</comment>
<dbReference type="Gene3D" id="3.30.1600.10">
    <property type="entry name" value="SIR2/SIRT2 'Small Domain"/>
    <property type="match status" value="1"/>
</dbReference>
<comment type="subcellular location">
    <subcellularLocation>
        <location evidence="2">Nucleus</location>
    </subcellularLocation>
</comment>
<dbReference type="STRING" id="37001.A0A1A9WKZ9"/>
<evidence type="ECO:0000313" key="14">
    <source>
        <dbReference type="Proteomes" id="UP000091820"/>
    </source>
</evidence>
<dbReference type="GO" id="GO:0046872">
    <property type="term" value="F:metal ion binding"/>
    <property type="evidence" value="ECO:0007669"/>
    <property type="project" value="UniProtKB-KW"/>
</dbReference>
<dbReference type="Gene3D" id="3.40.50.1220">
    <property type="entry name" value="TPP-binding domain"/>
    <property type="match status" value="1"/>
</dbReference>
<reference evidence="13" key="2">
    <citation type="submission" date="2020-05" db="UniProtKB">
        <authorList>
            <consortium name="EnsemblMetazoa"/>
        </authorList>
    </citation>
    <scope>IDENTIFICATION</scope>
    <source>
        <strain evidence="13">IAEA</strain>
    </source>
</reference>
<keyword evidence="6 10" id="KW-0479">Metal-binding</keyword>
<protein>
    <recommendedName>
        <fullName evidence="4">protein acetyllysine N-acetyltransferase</fullName>
        <ecNumber evidence="4">2.3.1.286</ecNumber>
    </recommendedName>
</protein>
<dbReference type="GO" id="GO:0005637">
    <property type="term" value="C:nuclear inner membrane"/>
    <property type="evidence" value="ECO:0007669"/>
    <property type="project" value="TreeGrafter"/>
</dbReference>
<proteinExistence type="inferred from homology"/>
<dbReference type="CDD" id="cd01408">
    <property type="entry name" value="SIRT1"/>
    <property type="match status" value="1"/>
</dbReference>
<keyword evidence="7 10" id="KW-0862">Zinc</keyword>
<dbReference type="GO" id="GO:0005654">
    <property type="term" value="C:nucleoplasm"/>
    <property type="evidence" value="ECO:0007669"/>
    <property type="project" value="TreeGrafter"/>
</dbReference>
<dbReference type="InterPro" id="IPR003000">
    <property type="entry name" value="Sirtuin"/>
</dbReference>
<evidence type="ECO:0000256" key="8">
    <source>
        <dbReference type="ARBA" id="ARBA00023027"/>
    </source>
</evidence>
<dbReference type="EC" id="2.3.1.286" evidence="4"/>
<dbReference type="GO" id="GO:0017136">
    <property type="term" value="F:histone deacetylase activity, NAD-dependent"/>
    <property type="evidence" value="ECO:0007669"/>
    <property type="project" value="TreeGrafter"/>
</dbReference>
<feature type="binding site" evidence="10">
    <location>
        <position position="383"/>
    </location>
    <ligand>
        <name>Zn(2+)</name>
        <dbReference type="ChEBI" id="CHEBI:29105"/>
    </ligand>
</feature>
<evidence type="ECO:0000256" key="7">
    <source>
        <dbReference type="ARBA" id="ARBA00022833"/>
    </source>
</evidence>
<sequence length="924" mass="103351">MMENYDQPCIKGKSLPKLSDDVLPVKLQEQNDFFTCVEELAVHNKQNFNFGAEILNTANLSVTSETDSKTNYEINKTLGTSEHNLQTSIAVTTNAVVCHNKDSKDCLAETISEQDCNDQDVDEEEEEEDSYQTDENDNSSNNRIMSRHHDHDINDENLEDSDESSSDSDFSDLSGLSDMSGKEWKPKNQRPINWVQKQIHSGANPRELLSKFLPTSAQRIAPELTDMTLWRILASMLSEPPRRQKLSYINTFDDVIQLLQKCNNIIVLTGAGVSVSCGIPDFRSSDGIYSRLAKDFPDLPDPQAMFDISYFSRDPRPFYKFAREIYPGQFKPSPCHHFIKMLQEKNKLLRNYTQNIDTLEQVAGIQNVIECHGSFSTASCTKCKYKCDADSIRADIFAQRIPVCPRCQPNVEQSVDASQPVSEFELRRLVENGIMKPDIVFFGEGLPDEFHTVMASDKDKCDLLIVMGSSLKVRPVALIPSSIPANVPQILINREQLHHLEFDVELLGDGDVIINQICHRLGEDWQTVCFNDEILEESKELMPLDEEKEAQLDESICLATECEDEHKSNNSIELTMRSTGTYSDSGFDSSSSTTALLAPKKVEFLSPDLIEEPEASTSFSCSRDYRYLSIDSSKDSGIQGDGSNQALPLPLNALGDTGGTRNDNYLQVTNMGCSTSTMSTATSLEKICKERNTETIPVNNPQEPYMLKCRPQHPPPPQQSAADRLFKGTYYCHDGRASYVFPGAQVTWCTDSNEAIEDDLAEQKVEEFEDSDTNQAPLSPLMTPSVEAEMVNAITSTKSHQLTANTISTTTTTAATTTTTTTTNFNNVINASSNRNSSTCLALNKQKRSSNAEEENIEFSCIKNEPNNSQTISCNNDMYPPSKKRRSSNELLNADNEFNEQINNIKAQENPNLECSSSFNYNKL</sequence>
<organism evidence="13 14">
    <name type="scientific">Glossina brevipalpis</name>
    <dbReference type="NCBI Taxonomy" id="37001"/>
    <lineage>
        <taxon>Eukaryota</taxon>
        <taxon>Metazoa</taxon>
        <taxon>Ecdysozoa</taxon>
        <taxon>Arthropoda</taxon>
        <taxon>Hexapoda</taxon>
        <taxon>Insecta</taxon>
        <taxon>Pterygota</taxon>
        <taxon>Neoptera</taxon>
        <taxon>Endopterygota</taxon>
        <taxon>Diptera</taxon>
        <taxon>Brachycera</taxon>
        <taxon>Muscomorpha</taxon>
        <taxon>Hippoboscoidea</taxon>
        <taxon>Glossinidae</taxon>
        <taxon>Glossina</taxon>
    </lineage>
</organism>
<evidence type="ECO:0000256" key="10">
    <source>
        <dbReference type="PROSITE-ProRule" id="PRU00236"/>
    </source>
</evidence>
<feature type="compositionally biased region" description="Acidic residues" evidence="11">
    <location>
        <begin position="115"/>
        <end position="137"/>
    </location>
</feature>
<dbReference type="PANTHER" id="PTHR11085:SF9">
    <property type="entry name" value="NAD-DEPENDENT PROTEIN DEACETYLASE SIRTUIN-1"/>
    <property type="match status" value="1"/>
</dbReference>
<dbReference type="FunFam" id="3.30.1600.10:FF:000013">
    <property type="entry name" value="NAD-dependent protein deacetylase sirtuin-1"/>
    <property type="match status" value="1"/>
</dbReference>
<feature type="binding site" evidence="10">
    <location>
        <position position="404"/>
    </location>
    <ligand>
        <name>Zn(2+)</name>
        <dbReference type="ChEBI" id="CHEBI:29105"/>
    </ligand>
</feature>
<keyword evidence="14" id="KW-1185">Reference proteome</keyword>
<reference evidence="14" key="1">
    <citation type="submission" date="2014-03" db="EMBL/GenBank/DDBJ databases">
        <authorList>
            <person name="Aksoy S."/>
            <person name="Warren W."/>
            <person name="Wilson R.K."/>
        </authorList>
    </citation>
    <scope>NUCLEOTIDE SEQUENCE [LARGE SCALE GENOMIC DNA]</scope>
    <source>
        <strain evidence="14">IAEA</strain>
    </source>
</reference>
<evidence type="ECO:0000256" key="4">
    <source>
        <dbReference type="ARBA" id="ARBA00012928"/>
    </source>
</evidence>
<dbReference type="GO" id="GO:0033553">
    <property type="term" value="C:rDNA heterochromatin"/>
    <property type="evidence" value="ECO:0007669"/>
    <property type="project" value="TreeGrafter"/>
</dbReference>
<dbReference type="GO" id="GO:0003714">
    <property type="term" value="F:transcription corepressor activity"/>
    <property type="evidence" value="ECO:0007669"/>
    <property type="project" value="TreeGrafter"/>
</dbReference>
<dbReference type="InterPro" id="IPR029035">
    <property type="entry name" value="DHS-like_NAD/FAD-binding_dom"/>
</dbReference>
<dbReference type="PROSITE" id="PS50305">
    <property type="entry name" value="SIRTUIN"/>
    <property type="match status" value="1"/>
</dbReference>
<keyword evidence="8" id="KW-0520">NAD</keyword>
<keyword evidence="9" id="KW-0539">Nucleus</keyword>
<feature type="active site" description="Proton acceptor" evidence="10">
    <location>
        <position position="372"/>
    </location>
</feature>
<dbReference type="InterPro" id="IPR026590">
    <property type="entry name" value="Ssirtuin_cat_dom"/>
</dbReference>
<keyword evidence="5" id="KW-0808">Transferase</keyword>
<dbReference type="GO" id="GO:0002039">
    <property type="term" value="F:p53 binding"/>
    <property type="evidence" value="ECO:0007669"/>
    <property type="project" value="TreeGrafter"/>
</dbReference>
<dbReference type="Pfam" id="PF02146">
    <property type="entry name" value="SIR2"/>
    <property type="match status" value="1"/>
</dbReference>
<dbReference type="InterPro" id="IPR050134">
    <property type="entry name" value="NAD-dep_sirtuin_deacylases"/>
</dbReference>
<dbReference type="Proteomes" id="UP000091820">
    <property type="component" value="Unassembled WGS sequence"/>
</dbReference>
<dbReference type="PANTHER" id="PTHR11085">
    <property type="entry name" value="NAD-DEPENDENT PROTEIN DEACYLASE SIRTUIN-5, MITOCHONDRIAL-RELATED"/>
    <property type="match status" value="1"/>
</dbReference>
<evidence type="ECO:0000256" key="6">
    <source>
        <dbReference type="ARBA" id="ARBA00022723"/>
    </source>
</evidence>
<dbReference type="EnsemblMetazoa" id="GBRI023421-RA">
    <property type="protein sequence ID" value="GBRI023421-PA"/>
    <property type="gene ID" value="GBRI023421"/>
</dbReference>
<evidence type="ECO:0000256" key="2">
    <source>
        <dbReference type="ARBA" id="ARBA00004123"/>
    </source>
</evidence>
<dbReference type="VEuPathDB" id="VectorBase:GBRI023421"/>
<evidence type="ECO:0000256" key="11">
    <source>
        <dbReference type="SAM" id="MobiDB-lite"/>
    </source>
</evidence>
<feature type="domain" description="Deacetylase sirtuin-type" evidence="12">
    <location>
        <begin position="245"/>
        <end position="524"/>
    </location>
</feature>
<comment type="similarity">
    <text evidence="3">Belongs to the sirtuin family. Class I subfamily.</text>
</comment>
<evidence type="ECO:0000256" key="3">
    <source>
        <dbReference type="ARBA" id="ARBA00006924"/>
    </source>
</evidence>
<evidence type="ECO:0000313" key="13">
    <source>
        <dbReference type="EnsemblMetazoa" id="GBRI023421-PA"/>
    </source>
</evidence>
<feature type="region of interest" description="Disordered" evidence="11">
    <location>
        <begin position="114"/>
        <end position="191"/>
    </location>
</feature>
<dbReference type="AlphaFoldDB" id="A0A1A9WKZ9"/>
<evidence type="ECO:0000256" key="1">
    <source>
        <dbReference type="ARBA" id="ARBA00001947"/>
    </source>
</evidence>
<feature type="binding site" evidence="10">
    <location>
        <position position="380"/>
    </location>
    <ligand>
        <name>Zn(2+)</name>
        <dbReference type="ChEBI" id="CHEBI:29105"/>
    </ligand>
</feature>
<evidence type="ECO:0000256" key="9">
    <source>
        <dbReference type="ARBA" id="ARBA00023242"/>
    </source>
</evidence>
<evidence type="ECO:0000256" key="5">
    <source>
        <dbReference type="ARBA" id="ARBA00022679"/>
    </source>
</evidence>